<evidence type="ECO:0000313" key="1">
    <source>
        <dbReference type="EMBL" id="GJT21218.1"/>
    </source>
</evidence>
<name>A0ABQ5C3P5_9ASTR</name>
<gene>
    <name evidence="1" type="ORF">Tco_0891155</name>
</gene>
<proteinExistence type="predicted"/>
<keyword evidence="2" id="KW-1185">Reference proteome</keyword>
<reference evidence="1" key="2">
    <citation type="submission" date="2022-01" db="EMBL/GenBank/DDBJ databases">
        <authorList>
            <person name="Yamashiro T."/>
            <person name="Shiraishi A."/>
            <person name="Satake H."/>
            <person name="Nakayama K."/>
        </authorList>
    </citation>
    <scope>NUCLEOTIDE SEQUENCE</scope>
</reference>
<dbReference type="EMBL" id="BQNB010013870">
    <property type="protein sequence ID" value="GJT21218.1"/>
    <property type="molecule type" value="Genomic_DNA"/>
</dbReference>
<protein>
    <recommendedName>
        <fullName evidence="3">Replication protein A OB domain-containing protein</fullName>
    </recommendedName>
</protein>
<accession>A0ABQ5C3P5</accession>
<organism evidence="1 2">
    <name type="scientific">Tanacetum coccineum</name>
    <dbReference type="NCBI Taxonomy" id="301880"/>
    <lineage>
        <taxon>Eukaryota</taxon>
        <taxon>Viridiplantae</taxon>
        <taxon>Streptophyta</taxon>
        <taxon>Embryophyta</taxon>
        <taxon>Tracheophyta</taxon>
        <taxon>Spermatophyta</taxon>
        <taxon>Magnoliopsida</taxon>
        <taxon>eudicotyledons</taxon>
        <taxon>Gunneridae</taxon>
        <taxon>Pentapetalae</taxon>
        <taxon>asterids</taxon>
        <taxon>campanulids</taxon>
        <taxon>Asterales</taxon>
        <taxon>Asteraceae</taxon>
        <taxon>Asteroideae</taxon>
        <taxon>Anthemideae</taxon>
        <taxon>Anthemidinae</taxon>
        <taxon>Tanacetum</taxon>
    </lineage>
</organism>
<dbReference type="Gene3D" id="2.40.50.140">
    <property type="entry name" value="Nucleic acid-binding proteins"/>
    <property type="match status" value="1"/>
</dbReference>
<reference evidence="1" key="1">
    <citation type="journal article" date="2022" name="Int. J. Mol. Sci.">
        <title>Draft Genome of Tanacetum Coccineum: Genomic Comparison of Closely Related Tanacetum-Family Plants.</title>
        <authorList>
            <person name="Yamashiro T."/>
            <person name="Shiraishi A."/>
            <person name="Nakayama K."/>
            <person name="Satake H."/>
        </authorList>
    </citation>
    <scope>NUCLEOTIDE SEQUENCE</scope>
</reference>
<sequence>MATVGVVVAVGGVVAWWWQREMEVTRMGVRWDGDGCDEGGGEVCRLLAGGGAAEVVTWCFWCWLRWGGRSGGSVMEDSDDGSGDDSRNLAGKLVEGRPEKERREWGLDYLGCIRSIGDITPFGDANKGQSYWRKVDIESLDGNIVEFTMWDELAKQFNKED</sequence>
<dbReference type="InterPro" id="IPR012340">
    <property type="entry name" value="NA-bd_OB-fold"/>
</dbReference>
<comment type="caution">
    <text evidence="1">The sequence shown here is derived from an EMBL/GenBank/DDBJ whole genome shotgun (WGS) entry which is preliminary data.</text>
</comment>
<dbReference type="Proteomes" id="UP001151760">
    <property type="component" value="Unassembled WGS sequence"/>
</dbReference>
<evidence type="ECO:0000313" key="2">
    <source>
        <dbReference type="Proteomes" id="UP001151760"/>
    </source>
</evidence>
<evidence type="ECO:0008006" key="3">
    <source>
        <dbReference type="Google" id="ProtNLM"/>
    </source>
</evidence>